<proteinExistence type="predicted"/>
<dbReference type="AlphaFoldDB" id="A0AAV4TXH6"/>
<reference evidence="1 2" key="1">
    <citation type="submission" date="2021-06" db="EMBL/GenBank/DDBJ databases">
        <title>Caerostris darwini draft genome.</title>
        <authorList>
            <person name="Kono N."/>
            <person name="Arakawa K."/>
        </authorList>
    </citation>
    <scope>NUCLEOTIDE SEQUENCE [LARGE SCALE GENOMIC DNA]</scope>
</reference>
<evidence type="ECO:0000313" key="2">
    <source>
        <dbReference type="Proteomes" id="UP001054837"/>
    </source>
</evidence>
<protein>
    <submittedName>
        <fullName evidence="1">Uncharacterized protein</fullName>
    </submittedName>
</protein>
<evidence type="ECO:0000313" key="1">
    <source>
        <dbReference type="EMBL" id="GIY51010.1"/>
    </source>
</evidence>
<dbReference type="EMBL" id="BPLQ01010485">
    <property type="protein sequence ID" value="GIY51010.1"/>
    <property type="molecule type" value="Genomic_DNA"/>
</dbReference>
<accession>A0AAV4TXH6</accession>
<keyword evidence="2" id="KW-1185">Reference proteome</keyword>
<dbReference type="Proteomes" id="UP001054837">
    <property type="component" value="Unassembled WGS sequence"/>
</dbReference>
<comment type="caution">
    <text evidence="1">The sequence shown here is derived from an EMBL/GenBank/DDBJ whole genome shotgun (WGS) entry which is preliminary data.</text>
</comment>
<name>A0AAV4TXH6_9ARAC</name>
<gene>
    <name evidence="1" type="ORF">CDAR_66141</name>
</gene>
<organism evidence="1 2">
    <name type="scientific">Caerostris darwini</name>
    <dbReference type="NCBI Taxonomy" id="1538125"/>
    <lineage>
        <taxon>Eukaryota</taxon>
        <taxon>Metazoa</taxon>
        <taxon>Ecdysozoa</taxon>
        <taxon>Arthropoda</taxon>
        <taxon>Chelicerata</taxon>
        <taxon>Arachnida</taxon>
        <taxon>Araneae</taxon>
        <taxon>Araneomorphae</taxon>
        <taxon>Entelegynae</taxon>
        <taxon>Araneoidea</taxon>
        <taxon>Araneidae</taxon>
        <taxon>Caerostris</taxon>
    </lineage>
</organism>
<sequence length="94" mass="10489">MLRPSLSYSFKPWIGGEELFSGVHRLKDFRVGSPLASLDIISHVGGEELFSGVPRLKDFRRFTTYIAGGDVLDNIKKSHAEIVLIFPPCCALHM</sequence>